<accession>A0ACB7TSU8</accession>
<dbReference type="EMBL" id="CM037030">
    <property type="protein sequence ID" value="KAH7651393.1"/>
    <property type="molecule type" value="Genomic_DNA"/>
</dbReference>
<evidence type="ECO:0000313" key="2">
    <source>
        <dbReference type="Proteomes" id="UP000827976"/>
    </source>
</evidence>
<proteinExistence type="predicted"/>
<organism evidence="1 2">
    <name type="scientific">Dioscorea alata</name>
    <name type="common">Purple yam</name>
    <dbReference type="NCBI Taxonomy" id="55571"/>
    <lineage>
        <taxon>Eukaryota</taxon>
        <taxon>Viridiplantae</taxon>
        <taxon>Streptophyta</taxon>
        <taxon>Embryophyta</taxon>
        <taxon>Tracheophyta</taxon>
        <taxon>Spermatophyta</taxon>
        <taxon>Magnoliopsida</taxon>
        <taxon>Liliopsida</taxon>
        <taxon>Dioscoreales</taxon>
        <taxon>Dioscoreaceae</taxon>
        <taxon>Dioscorea</taxon>
    </lineage>
</organism>
<sequence>MVLFLLFLILIPSPMKAFEFMVVSFEFNLLFVIPCDGGVVLPIKCLINRFLVKSEFLFSYSIHFVLDSDLNYTTENCLICL</sequence>
<evidence type="ECO:0000313" key="1">
    <source>
        <dbReference type="EMBL" id="KAH7651393.1"/>
    </source>
</evidence>
<protein>
    <submittedName>
        <fullName evidence="1">Uncharacterized protein</fullName>
    </submittedName>
</protein>
<reference evidence="2" key="1">
    <citation type="journal article" date="2022" name="Nat. Commun.">
        <title>Chromosome evolution and the genetic basis of agronomically important traits in greater yam.</title>
        <authorList>
            <person name="Bredeson J.V."/>
            <person name="Lyons J.B."/>
            <person name="Oniyinde I.O."/>
            <person name="Okereke N.R."/>
            <person name="Kolade O."/>
            <person name="Nnabue I."/>
            <person name="Nwadili C.O."/>
            <person name="Hribova E."/>
            <person name="Parker M."/>
            <person name="Nwogha J."/>
            <person name="Shu S."/>
            <person name="Carlson J."/>
            <person name="Kariba R."/>
            <person name="Muthemba S."/>
            <person name="Knop K."/>
            <person name="Barton G.J."/>
            <person name="Sherwood A.V."/>
            <person name="Lopez-Montes A."/>
            <person name="Asiedu R."/>
            <person name="Jamnadass R."/>
            <person name="Muchugi A."/>
            <person name="Goodstein D."/>
            <person name="Egesi C.N."/>
            <person name="Featherston J."/>
            <person name="Asfaw A."/>
            <person name="Simpson G.G."/>
            <person name="Dolezel J."/>
            <person name="Hendre P.S."/>
            <person name="Van Deynze A."/>
            <person name="Kumar P.L."/>
            <person name="Obidiegwu J.E."/>
            <person name="Bhattacharjee R."/>
            <person name="Rokhsar D.S."/>
        </authorList>
    </citation>
    <scope>NUCLEOTIDE SEQUENCE [LARGE SCALE GENOMIC DNA]</scope>
    <source>
        <strain evidence="2">cv. TDa95/00328</strain>
    </source>
</reference>
<comment type="caution">
    <text evidence="1">The sequence shown here is derived from an EMBL/GenBank/DDBJ whole genome shotgun (WGS) entry which is preliminary data.</text>
</comment>
<dbReference type="Proteomes" id="UP000827976">
    <property type="component" value="Chromosome 20"/>
</dbReference>
<keyword evidence="2" id="KW-1185">Reference proteome</keyword>
<gene>
    <name evidence="1" type="ORF">IHE45_20G054200</name>
</gene>
<name>A0ACB7TSU8_DIOAL</name>